<comment type="caution">
    <text evidence="1">The sequence shown here is derived from an EMBL/GenBank/DDBJ whole genome shotgun (WGS) entry which is preliminary data.</text>
</comment>
<dbReference type="Gene3D" id="3.30.429.10">
    <property type="entry name" value="Macrophage Migration Inhibitory Factor"/>
    <property type="match status" value="1"/>
</dbReference>
<sequence length="129" mass="15036">MPLIQIDLERELFDAKRDEISSEIHAAQTEIEELQIPEDDKFQIFRPHGPGEIVFDPTYNDLERRSLMVITVFMVNRYPVALKNRLFQNIVRRLATLGIRPEDILISNIQNGYEDWLPGVRGDRLTTEA</sequence>
<dbReference type="Pfam" id="PF14552">
    <property type="entry name" value="Tautomerase_2"/>
    <property type="match status" value="1"/>
</dbReference>
<evidence type="ECO:0000313" key="1">
    <source>
        <dbReference type="EMBL" id="GAA1919298.1"/>
    </source>
</evidence>
<keyword evidence="2" id="KW-1185">Reference proteome</keyword>
<dbReference type="EMBL" id="BAAAOF010000002">
    <property type="protein sequence ID" value="GAA1919298.1"/>
    <property type="molecule type" value="Genomic_DNA"/>
</dbReference>
<evidence type="ECO:0008006" key="3">
    <source>
        <dbReference type="Google" id="ProtNLM"/>
    </source>
</evidence>
<dbReference type="Proteomes" id="UP001501343">
    <property type="component" value="Unassembled WGS sequence"/>
</dbReference>
<proteinExistence type="predicted"/>
<evidence type="ECO:0000313" key="2">
    <source>
        <dbReference type="Proteomes" id="UP001501343"/>
    </source>
</evidence>
<accession>A0ABN2PEB5</accession>
<dbReference type="PANTHER" id="PTHR38460">
    <property type="entry name" value="TAUTOMERASE YOLI-RELATED"/>
    <property type="match status" value="1"/>
</dbReference>
<dbReference type="PANTHER" id="PTHR38460:SF1">
    <property type="entry name" value="TAUTOMERASE YOLI-RELATED"/>
    <property type="match status" value="1"/>
</dbReference>
<dbReference type="InterPro" id="IPR014347">
    <property type="entry name" value="Tautomerase/MIF_sf"/>
</dbReference>
<gene>
    <name evidence="1" type="ORF">GCM10009775_09820</name>
</gene>
<protein>
    <recommendedName>
        <fullName evidence="3">Tautomerase family protein</fullName>
    </recommendedName>
</protein>
<reference evidence="1 2" key="1">
    <citation type="journal article" date="2019" name="Int. J. Syst. Evol. Microbiol.">
        <title>The Global Catalogue of Microorganisms (GCM) 10K type strain sequencing project: providing services to taxonomists for standard genome sequencing and annotation.</title>
        <authorList>
            <consortium name="The Broad Institute Genomics Platform"/>
            <consortium name="The Broad Institute Genome Sequencing Center for Infectious Disease"/>
            <person name="Wu L."/>
            <person name="Ma J."/>
        </authorList>
    </citation>
    <scope>NUCLEOTIDE SEQUENCE [LARGE SCALE GENOMIC DNA]</scope>
    <source>
        <strain evidence="1 2">JCM 14900</strain>
    </source>
</reference>
<dbReference type="SUPFAM" id="SSF55331">
    <property type="entry name" value="Tautomerase/MIF"/>
    <property type="match status" value="1"/>
</dbReference>
<name>A0ABN2PEB5_9MICO</name>
<dbReference type="InterPro" id="IPR037479">
    <property type="entry name" value="Tauto_MSAD"/>
</dbReference>
<organism evidence="1 2">
    <name type="scientific">Microbacterium aoyamense</name>
    <dbReference type="NCBI Taxonomy" id="344166"/>
    <lineage>
        <taxon>Bacteria</taxon>
        <taxon>Bacillati</taxon>
        <taxon>Actinomycetota</taxon>
        <taxon>Actinomycetes</taxon>
        <taxon>Micrococcales</taxon>
        <taxon>Microbacteriaceae</taxon>
        <taxon>Microbacterium</taxon>
    </lineage>
</organism>